<sequence length="548" mass="61246">MLPNTDFTATQSYKYLADHYIDIVSKSLKELFESDNERFTKFSVQFEDILLDYSKNRIDDQTIALLIQLAKECSVNKAIEAMYSGEKINVTEGRPVLHIALRNRSNTPIYVDGKDVMPDVNKVLEQMKNFSHAIISGDWKGYTGKPITDVVNIGIGGSDLGPVMVTEALKAYKNHLNLHFVSNVDGTHIVETLKAVDPETTLFLIASKTFTTQETMGNAHSARDWFLAAGAKEADVAKHFAALSTNAAAVEKFGIDTKNMFEFWDWVGGRYSLWSAIGLSISLSIGFDNFIELLEGAHATDNHFKSAEFEQNIPVILALVGIWYNNFFESETNAILPYDQYMHRFAAYFQQGDMESNGKHVDRNGKHVEYSTGPIIWGEPGTNGQHAFYQLIHQGTKLIPCDFIAPAQSHNPLGEHHNMLLSNFFAQTEALMNGKTEEVVIDELKAAGKSEAEIAAIAPFKVFEGNRPTNSFLLKKITPRSLGSLIAIYEHKIFVQGVIWNIFSFDQWGVELGKQLAGKILPELKDDAEVSSHDSSTNGLINQYKAWR</sequence>
<dbReference type="InterPro" id="IPR001672">
    <property type="entry name" value="G6P_Isomerase"/>
</dbReference>
<dbReference type="PROSITE" id="PS00174">
    <property type="entry name" value="P_GLUCOSE_ISOMERASE_2"/>
    <property type="match status" value="1"/>
</dbReference>
<keyword evidence="3 7" id="KW-0312">Gluconeogenesis</keyword>
<evidence type="ECO:0000256" key="5">
    <source>
        <dbReference type="ARBA" id="ARBA00023235"/>
    </source>
</evidence>
<dbReference type="GO" id="GO:0006094">
    <property type="term" value="P:gluconeogenesis"/>
    <property type="evidence" value="ECO:0007669"/>
    <property type="project" value="UniProtKB-UniRule"/>
</dbReference>
<dbReference type="HAMAP" id="MF_00473">
    <property type="entry name" value="G6P_isomerase"/>
    <property type="match status" value="1"/>
</dbReference>
<dbReference type="InterPro" id="IPR035476">
    <property type="entry name" value="SIS_PGI_1"/>
</dbReference>
<evidence type="ECO:0000256" key="6">
    <source>
        <dbReference type="ARBA" id="ARBA00029321"/>
    </source>
</evidence>
<dbReference type="GO" id="GO:0051156">
    <property type="term" value="P:glucose 6-phosphate metabolic process"/>
    <property type="evidence" value="ECO:0007669"/>
    <property type="project" value="TreeGrafter"/>
</dbReference>
<gene>
    <name evidence="7" type="primary">pgi</name>
    <name evidence="9" type="ORF">SAMN05216464_106215</name>
</gene>
<dbReference type="AlphaFoldDB" id="A0A1G7D2X5"/>
<keyword evidence="4 7" id="KW-0324">Glycolysis</keyword>
<keyword evidence="10" id="KW-1185">Reference proteome</keyword>
<reference evidence="9 10" key="1">
    <citation type="submission" date="2016-10" db="EMBL/GenBank/DDBJ databases">
        <authorList>
            <person name="de Groot N.N."/>
        </authorList>
    </citation>
    <scope>NUCLEOTIDE SEQUENCE [LARGE SCALE GENOMIC DNA]</scope>
    <source>
        <strain evidence="9 10">47C3B</strain>
    </source>
</reference>
<dbReference type="Gene3D" id="3.40.50.10490">
    <property type="entry name" value="Glucose-6-phosphate isomerase like protein, domain 1"/>
    <property type="match status" value="2"/>
</dbReference>
<accession>A0A1G7D2X5</accession>
<keyword evidence="5 7" id="KW-0413">Isomerase</keyword>
<proteinExistence type="inferred from homology"/>
<dbReference type="EC" id="5.3.1.9" evidence="7"/>
<dbReference type="InterPro" id="IPR035482">
    <property type="entry name" value="SIS_PGI_2"/>
</dbReference>
<dbReference type="InterPro" id="IPR023096">
    <property type="entry name" value="G6P_Isomerase_C"/>
</dbReference>
<dbReference type="InterPro" id="IPR046348">
    <property type="entry name" value="SIS_dom_sf"/>
</dbReference>
<dbReference type="GO" id="GO:0097367">
    <property type="term" value="F:carbohydrate derivative binding"/>
    <property type="evidence" value="ECO:0007669"/>
    <property type="project" value="InterPro"/>
</dbReference>
<dbReference type="InterPro" id="IPR018189">
    <property type="entry name" value="Phosphoglucose_isomerase_CS"/>
</dbReference>
<dbReference type="OrthoDB" id="140919at2"/>
<dbReference type="CDD" id="cd05016">
    <property type="entry name" value="SIS_PGI_2"/>
    <property type="match status" value="1"/>
</dbReference>
<comment type="pathway">
    <text evidence="7">Carbohydrate biosynthesis; gluconeogenesis.</text>
</comment>
<evidence type="ECO:0000256" key="1">
    <source>
        <dbReference type="ARBA" id="ARBA00004926"/>
    </source>
</evidence>
<dbReference type="UniPathway" id="UPA00109">
    <property type="reaction ID" value="UER00181"/>
</dbReference>
<evidence type="ECO:0000256" key="7">
    <source>
        <dbReference type="HAMAP-Rule" id="MF_00473"/>
    </source>
</evidence>
<dbReference type="GO" id="GO:0004347">
    <property type="term" value="F:glucose-6-phosphate isomerase activity"/>
    <property type="evidence" value="ECO:0007669"/>
    <property type="project" value="UniProtKB-UniRule"/>
</dbReference>
<evidence type="ECO:0000256" key="2">
    <source>
        <dbReference type="ARBA" id="ARBA00006604"/>
    </source>
</evidence>
<dbReference type="PROSITE" id="PS00765">
    <property type="entry name" value="P_GLUCOSE_ISOMERASE_1"/>
    <property type="match status" value="1"/>
</dbReference>
<comment type="pathway">
    <text evidence="1 7 8">Carbohydrate degradation; glycolysis; D-glyceraldehyde 3-phosphate and glycerone phosphate from D-glucose: step 2/4.</text>
</comment>
<protein>
    <recommendedName>
        <fullName evidence="7">Glucose-6-phosphate isomerase</fullName>
        <shortName evidence="7">GPI</shortName>
        <ecNumber evidence="7">5.3.1.9</ecNumber>
    </recommendedName>
    <alternativeName>
        <fullName evidence="7">Phosphoglucose isomerase</fullName>
        <shortName evidence="7">PGI</shortName>
    </alternativeName>
    <alternativeName>
        <fullName evidence="7">Phosphohexose isomerase</fullName>
        <shortName evidence="7">PHI</shortName>
    </alternativeName>
</protein>
<evidence type="ECO:0000256" key="4">
    <source>
        <dbReference type="ARBA" id="ARBA00023152"/>
    </source>
</evidence>
<dbReference type="EMBL" id="FNAI01000006">
    <property type="protein sequence ID" value="SDE45857.1"/>
    <property type="molecule type" value="Genomic_DNA"/>
</dbReference>
<dbReference type="RefSeq" id="WP_091150120.1">
    <property type="nucleotide sequence ID" value="NZ_FNAI01000006.1"/>
</dbReference>
<keyword evidence="7" id="KW-0963">Cytoplasm</keyword>
<dbReference type="UniPathway" id="UPA00138"/>
<dbReference type="PANTHER" id="PTHR11469:SF1">
    <property type="entry name" value="GLUCOSE-6-PHOSPHATE ISOMERASE"/>
    <property type="match status" value="1"/>
</dbReference>
<comment type="similarity">
    <text evidence="2 7 8">Belongs to the GPI family.</text>
</comment>
<organism evidence="9 10">
    <name type="scientific">Mucilaginibacter pineti</name>
    <dbReference type="NCBI Taxonomy" id="1391627"/>
    <lineage>
        <taxon>Bacteria</taxon>
        <taxon>Pseudomonadati</taxon>
        <taxon>Bacteroidota</taxon>
        <taxon>Sphingobacteriia</taxon>
        <taxon>Sphingobacteriales</taxon>
        <taxon>Sphingobacteriaceae</taxon>
        <taxon>Mucilaginibacter</taxon>
    </lineage>
</organism>
<dbReference type="FunFam" id="1.10.1390.10:FF:000001">
    <property type="entry name" value="Glucose-6-phosphate isomerase"/>
    <property type="match status" value="1"/>
</dbReference>
<feature type="active site" evidence="7">
    <location>
        <position position="386"/>
    </location>
</feature>
<comment type="function">
    <text evidence="7">Catalyzes the reversible isomerization of glucose-6-phosphate to fructose-6-phosphate.</text>
</comment>
<evidence type="ECO:0000256" key="3">
    <source>
        <dbReference type="ARBA" id="ARBA00022432"/>
    </source>
</evidence>
<dbReference type="SUPFAM" id="SSF53697">
    <property type="entry name" value="SIS domain"/>
    <property type="match status" value="1"/>
</dbReference>
<dbReference type="PROSITE" id="PS51463">
    <property type="entry name" value="P_GLUCOSE_ISOMERASE_3"/>
    <property type="match status" value="1"/>
</dbReference>
<feature type="active site" evidence="7">
    <location>
        <position position="514"/>
    </location>
</feature>
<dbReference type="STRING" id="1391627.SAMN05216464_106215"/>
<evidence type="ECO:0000313" key="10">
    <source>
        <dbReference type="Proteomes" id="UP000199072"/>
    </source>
</evidence>
<dbReference type="Pfam" id="PF00342">
    <property type="entry name" value="PGI"/>
    <property type="match status" value="1"/>
</dbReference>
<dbReference type="GO" id="GO:0048029">
    <property type="term" value="F:monosaccharide binding"/>
    <property type="evidence" value="ECO:0007669"/>
    <property type="project" value="TreeGrafter"/>
</dbReference>
<dbReference type="NCBIfam" id="NF001211">
    <property type="entry name" value="PRK00179.1"/>
    <property type="match status" value="1"/>
</dbReference>
<evidence type="ECO:0000256" key="8">
    <source>
        <dbReference type="RuleBase" id="RU000612"/>
    </source>
</evidence>
<dbReference type="Gene3D" id="1.10.1390.10">
    <property type="match status" value="1"/>
</dbReference>
<name>A0A1G7D2X5_9SPHI</name>
<dbReference type="GO" id="GO:0006096">
    <property type="term" value="P:glycolytic process"/>
    <property type="evidence" value="ECO:0007669"/>
    <property type="project" value="UniProtKB-UniRule"/>
</dbReference>
<dbReference type="PRINTS" id="PR00662">
    <property type="entry name" value="G6PISOMERASE"/>
</dbReference>
<comment type="subcellular location">
    <subcellularLocation>
        <location evidence="7">Cytoplasm</location>
    </subcellularLocation>
</comment>
<dbReference type="FunFam" id="3.40.50.10490:FF:000004">
    <property type="entry name" value="Glucose-6-phosphate isomerase"/>
    <property type="match status" value="1"/>
</dbReference>
<feature type="active site" description="Proton donor" evidence="7">
    <location>
        <position position="355"/>
    </location>
</feature>
<dbReference type="CDD" id="cd05015">
    <property type="entry name" value="SIS_PGI_1"/>
    <property type="match status" value="1"/>
</dbReference>
<comment type="catalytic activity">
    <reaction evidence="6 7 8">
        <text>alpha-D-glucose 6-phosphate = beta-D-fructose 6-phosphate</text>
        <dbReference type="Rhea" id="RHEA:11816"/>
        <dbReference type="ChEBI" id="CHEBI:57634"/>
        <dbReference type="ChEBI" id="CHEBI:58225"/>
        <dbReference type="EC" id="5.3.1.9"/>
    </reaction>
</comment>
<dbReference type="GO" id="GO:0005829">
    <property type="term" value="C:cytosol"/>
    <property type="evidence" value="ECO:0007669"/>
    <property type="project" value="TreeGrafter"/>
</dbReference>
<dbReference type="Proteomes" id="UP000199072">
    <property type="component" value="Unassembled WGS sequence"/>
</dbReference>
<dbReference type="PANTHER" id="PTHR11469">
    <property type="entry name" value="GLUCOSE-6-PHOSPHATE ISOMERASE"/>
    <property type="match status" value="1"/>
</dbReference>
<evidence type="ECO:0000313" key="9">
    <source>
        <dbReference type="EMBL" id="SDE45857.1"/>
    </source>
</evidence>